<dbReference type="PANTHER" id="PTHR43213:SF5">
    <property type="entry name" value="BIFUNCTIONAL DTTP_UTP PYROPHOSPHATASE_METHYLTRANSFERASE PROTEIN-RELATED"/>
    <property type="match status" value="1"/>
</dbReference>
<dbReference type="eggNOG" id="COG0424">
    <property type="taxonomic scope" value="Bacteria"/>
</dbReference>
<comment type="function">
    <text evidence="6">Nucleoside triphosphate pyrophosphatase that hydrolyzes dTTP and UTP. May have a dual role in cell division arrest and in preventing the incorporation of modified nucleotides into cellular nucleic acids.</text>
</comment>
<feature type="site" description="Important for substrate specificity" evidence="6">
    <location>
        <position position="91"/>
    </location>
</feature>
<dbReference type="KEGG" id="vcr:VC395_0462"/>
<evidence type="ECO:0000313" key="7">
    <source>
        <dbReference type="EMBL" id="ABQ22136.1"/>
    </source>
</evidence>
<sequence length="205" mass="22330">MAVDVFITAPSSTPLACEMTISKLVLASGSPRRRELLAQMGYQFEVVVPNVEEKRAAAESPAQYVERLSRDKALAGAALVAAEAVVIGSDTIVVKDQQVLEKPRDFADAKRMLLKLSGSQHQVMTGVSVTCRGITHSVVVTTEVWFKTLSEQEIEAYWQSGEPCDKAGSYGIQGLGGRFVTRIEGSYHAVVGLPLYETDQLLHKF</sequence>
<name>A0A0H3ALC2_VIBC3</name>
<dbReference type="AlphaFoldDB" id="A0A0H3ALC2"/>
<dbReference type="FunFam" id="3.90.950.10:FF:000004">
    <property type="entry name" value="dTTP/UTP pyrophosphatase"/>
    <property type="match status" value="1"/>
</dbReference>
<dbReference type="OrthoDB" id="9807767at2"/>
<keyword evidence="5 6" id="KW-0546">Nucleotide metabolism</keyword>
<dbReference type="PATRIC" id="fig|345073.21.peg.450"/>
<dbReference type="HAMAP" id="MF_00528">
    <property type="entry name" value="Maf"/>
    <property type="match status" value="1"/>
</dbReference>
<proteinExistence type="inferred from homology"/>
<dbReference type="SUPFAM" id="SSF52972">
    <property type="entry name" value="ITPase-like"/>
    <property type="match status" value="1"/>
</dbReference>
<keyword evidence="3 6" id="KW-0963">Cytoplasm</keyword>
<dbReference type="EC" id="3.6.1.9" evidence="6"/>
<feature type="active site" description="Proton acceptor" evidence="6">
    <location>
        <position position="90"/>
    </location>
</feature>
<dbReference type="NCBIfam" id="TIGR00172">
    <property type="entry name" value="maf"/>
    <property type="match status" value="1"/>
</dbReference>
<protein>
    <recommendedName>
        <fullName evidence="6">dTTP/UTP pyrophosphatase</fullName>
        <shortName evidence="6">dTTPase/UTPase</shortName>
        <ecNumber evidence="6">3.6.1.9</ecNumber>
    </recommendedName>
    <alternativeName>
        <fullName evidence="6">Nucleoside triphosphate pyrophosphatase</fullName>
    </alternativeName>
    <alternativeName>
        <fullName evidence="6">Nucleotide pyrophosphatase</fullName>
        <shortName evidence="6">Nucleotide PPase</shortName>
    </alternativeName>
</protein>
<dbReference type="Pfam" id="PF02545">
    <property type="entry name" value="Maf"/>
    <property type="match status" value="1"/>
</dbReference>
<reference evidence="7 8" key="1">
    <citation type="submission" date="2007-03" db="EMBL/GenBank/DDBJ databases">
        <authorList>
            <person name="Heidelberg J."/>
        </authorList>
    </citation>
    <scope>NUCLEOTIDE SEQUENCE [LARGE SCALE GENOMIC DNA]</scope>
    <source>
        <strain evidence="8">ATCC 39541 / Classical Ogawa 395 / O395</strain>
    </source>
</reference>
<dbReference type="EMBL" id="CP000627">
    <property type="protein sequence ID" value="ABQ22136.1"/>
    <property type="molecule type" value="Genomic_DNA"/>
</dbReference>
<organism evidence="7 8">
    <name type="scientific">Vibrio cholerae serotype O1 (strain ATCC 39541 / Classical Ogawa 395 / O395)</name>
    <dbReference type="NCBI Taxonomy" id="345073"/>
    <lineage>
        <taxon>Bacteria</taxon>
        <taxon>Pseudomonadati</taxon>
        <taxon>Pseudomonadota</taxon>
        <taxon>Gammaproteobacteria</taxon>
        <taxon>Vibrionales</taxon>
        <taxon>Vibrionaceae</taxon>
        <taxon>Vibrio</taxon>
    </lineage>
</organism>
<evidence type="ECO:0000256" key="4">
    <source>
        <dbReference type="ARBA" id="ARBA00022801"/>
    </source>
</evidence>
<accession>A0A0H3ALC2</accession>
<evidence type="ECO:0000256" key="2">
    <source>
        <dbReference type="ARBA" id="ARBA00004496"/>
    </source>
</evidence>
<comment type="catalytic activity">
    <reaction evidence="6">
        <text>dTTP + H2O = dTMP + diphosphate + H(+)</text>
        <dbReference type="Rhea" id="RHEA:28534"/>
        <dbReference type="ChEBI" id="CHEBI:15377"/>
        <dbReference type="ChEBI" id="CHEBI:15378"/>
        <dbReference type="ChEBI" id="CHEBI:33019"/>
        <dbReference type="ChEBI" id="CHEBI:37568"/>
        <dbReference type="ChEBI" id="CHEBI:63528"/>
        <dbReference type="EC" id="3.6.1.9"/>
    </reaction>
</comment>
<evidence type="ECO:0000256" key="1">
    <source>
        <dbReference type="ARBA" id="ARBA00001968"/>
    </source>
</evidence>
<comment type="similarity">
    <text evidence="6">Belongs to the Maf family. YhdE subfamily.</text>
</comment>
<evidence type="ECO:0000256" key="3">
    <source>
        <dbReference type="ARBA" id="ARBA00022490"/>
    </source>
</evidence>
<dbReference type="GO" id="GO:0047429">
    <property type="term" value="F:nucleoside triphosphate diphosphatase activity"/>
    <property type="evidence" value="ECO:0007669"/>
    <property type="project" value="UniProtKB-EC"/>
</dbReference>
<evidence type="ECO:0000256" key="6">
    <source>
        <dbReference type="HAMAP-Rule" id="MF_00528"/>
    </source>
</evidence>
<gene>
    <name evidence="7" type="primary">maf</name>
    <name evidence="7" type="ordered locus">VC0395_A2837</name>
</gene>
<dbReference type="GO" id="GO:0005737">
    <property type="term" value="C:cytoplasm"/>
    <property type="evidence" value="ECO:0007669"/>
    <property type="project" value="UniProtKB-SubCell"/>
</dbReference>
<comment type="catalytic activity">
    <reaction evidence="6">
        <text>UTP + H2O = UMP + diphosphate + H(+)</text>
        <dbReference type="Rhea" id="RHEA:29395"/>
        <dbReference type="ChEBI" id="CHEBI:15377"/>
        <dbReference type="ChEBI" id="CHEBI:15378"/>
        <dbReference type="ChEBI" id="CHEBI:33019"/>
        <dbReference type="ChEBI" id="CHEBI:46398"/>
        <dbReference type="ChEBI" id="CHEBI:57865"/>
        <dbReference type="EC" id="3.6.1.9"/>
    </reaction>
</comment>
<dbReference type="CDD" id="cd00555">
    <property type="entry name" value="Maf"/>
    <property type="match status" value="1"/>
</dbReference>
<dbReference type="KEGG" id="vco:VC0395_A2837"/>
<dbReference type="InterPro" id="IPR003697">
    <property type="entry name" value="Maf-like"/>
</dbReference>
<dbReference type="Proteomes" id="UP000000249">
    <property type="component" value="Chromosome 1"/>
</dbReference>
<keyword evidence="4 6" id="KW-0378">Hydrolase</keyword>
<dbReference type="Gene3D" id="3.90.950.10">
    <property type="match status" value="1"/>
</dbReference>
<evidence type="ECO:0000256" key="5">
    <source>
        <dbReference type="ARBA" id="ARBA00023080"/>
    </source>
</evidence>
<comment type="caution">
    <text evidence="6">Lacks conserved residue(s) required for the propagation of feature annotation.</text>
</comment>
<dbReference type="InterPro" id="IPR029001">
    <property type="entry name" value="ITPase-like_fam"/>
</dbReference>
<dbReference type="GO" id="GO:0009117">
    <property type="term" value="P:nucleotide metabolic process"/>
    <property type="evidence" value="ECO:0007669"/>
    <property type="project" value="UniProtKB-KW"/>
</dbReference>
<comment type="subcellular location">
    <subcellularLocation>
        <location evidence="2 6">Cytoplasm</location>
    </subcellularLocation>
</comment>
<feature type="site" description="Important for substrate specificity" evidence="6">
    <location>
        <position position="32"/>
    </location>
</feature>
<evidence type="ECO:0000313" key="8">
    <source>
        <dbReference type="Proteomes" id="UP000000249"/>
    </source>
</evidence>
<comment type="cofactor">
    <cofactor evidence="1 6">
        <name>a divalent metal cation</name>
        <dbReference type="ChEBI" id="CHEBI:60240"/>
    </cofactor>
</comment>
<dbReference type="PANTHER" id="PTHR43213">
    <property type="entry name" value="BIFUNCTIONAL DTTP/UTP PYROPHOSPHATASE/METHYLTRANSFERASE PROTEIN-RELATED"/>
    <property type="match status" value="1"/>
</dbReference>
<feature type="site" description="Important for substrate specificity" evidence="6">
    <location>
        <position position="173"/>
    </location>
</feature>
<dbReference type="PIRSF" id="PIRSF006305">
    <property type="entry name" value="Maf"/>
    <property type="match status" value="1"/>
</dbReference>